<evidence type="ECO:0000313" key="1">
    <source>
        <dbReference type="EMBL" id="KAE8437018.1"/>
    </source>
</evidence>
<name>A0ABQ6X4R2_9GAMM</name>
<keyword evidence="2" id="KW-1185">Reference proteome</keyword>
<sequence>MTREVLDLIEPWAGSRTAAWAWCQTYAIPALGGLTAEQLMMQGRAHDLMAYLAHVREGGYA</sequence>
<organism evidence="1 2">
    <name type="scientific">Vreelandella piezotolerans</name>
    <dbReference type="NCBI Taxonomy" id="2609667"/>
    <lineage>
        <taxon>Bacteria</taxon>
        <taxon>Pseudomonadati</taxon>
        <taxon>Pseudomonadota</taxon>
        <taxon>Gammaproteobacteria</taxon>
        <taxon>Oceanospirillales</taxon>
        <taxon>Halomonadaceae</taxon>
        <taxon>Vreelandella</taxon>
    </lineage>
</organism>
<accession>A0ABQ6X4R2</accession>
<proteinExistence type="predicted"/>
<dbReference type="EMBL" id="VWRT01000026">
    <property type="protein sequence ID" value="KAE8437018.1"/>
    <property type="molecule type" value="Genomic_DNA"/>
</dbReference>
<comment type="caution">
    <text evidence="1">The sequence shown here is derived from an EMBL/GenBank/DDBJ whole genome shotgun (WGS) entry which is preliminary data.</text>
</comment>
<evidence type="ECO:0008006" key="3">
    <source>
        <dbReference type="Google" id="ProtNLM"/>
    </source>
</evidence>
<gene>
    <name evidence="1" type="ORF">F1978_16890</name>
</gene>
<evidence type="ECO:0000313" key="2">
    <source>
        <dbReference type="Proteomes" id="UP000466130"/>
    </source>
</evidence>
<dbReference type="Proteomes" id="UP000466130">
    <property type="component" value="Unassembled WGS sequence"/>
</dbReference>
<reference evidence="1 2" key="1">
    <citation type="submission" date="2019-09" db="EMBL/GenBank/DDBJ databases">
        <title>The Halomonas whole genome shotgun (WGS).</title>
        <authorList>
            <person name="Xie Z."/>
        </authorList>
    </citation>
    <scope>NUCLEOTIDE SEQUENCE [LARGE SCALE GENOMIC DNA]</scope>
    <source>
        <strain evidence="1 2">NBT06E8</strain>
    </source>
</reference>
<protein>
    <recommendedName>
        <fullName evidence="3">Antitoxin Xre/MbcA/ParS-like toxin-binding domain-containing protein</fullName>
    </recommendedName>
</protein>